<dbReference type="GO" id="GO:0005737">
    <property type="term" value="C:cytoplasm"/>
    <property type="evidence" value="ECO:0007669"/>
    <property type="project" value="TreeGrafter"/>
</dbReference>
<keyword evidence="3 5" id="KW-0143">Chaperone</keyword>
<dbReference type="AlphaFoldDB" id="A0A6I9WH01"/>
<dbReference type="PANTHER" id="PTHR21100">
    <property type="entry name" value="PREFOLDIN SUBUNIT 4"/>
    <property type="match status" value="1"/>
</dbReference>
<dbReference type="CTD" id="5203"/>
<dbReference type="RefSeq" id="XP_011641937.1">
    <property type="nucleotide sequence ID" value="XM_011643635.2"/>
</dbReference>
<dbReference type="GO" id="GO:0051082">
    <property type="term" value="F:unfolded protein binding"/>
    <property type="evidence" value="ECO:0007669"/>
    <property type="project" value="InterPro"/>
</dbReference>
<dbReference type="GO" id="GO:0016272">
    <property type="term" value="C:prefoldin complex"/>
    <property type="evidence" value="ECO:0007669"/>
    <property type="project" value="UniProtKB-UniRule"/>
</dbReference>
<evidence type="ECO:0000256" key="6">
    <source>
        <dbReference type="SAM" id="Coils"/>
    </source>
</evidence>
<dbReference type="Proteomes" id="UP000504615">
    <property type="component" value="Unplaced"/>
</dbReference>
<name>A0A6I9WH01_9HYME</name>
<dbReference type="GO" id="GO:0006457">
    <property type="term" value="P:protein folding"/>
    <property type="evidence" value="ECO:0007669"/>
    <property type="project" value="UniProtKB-UniRule"/>
</dbReference>
<sequence length="138" mass="16001">MAGGKNSQTGFQPDSDVHITYEEQQKINKFARQNAKLEDYKEELRVKQNELKNLEDASDELALMDDDVKIPYYIGEVFVYHCLEKTQNSLEEAKTKKKEEIVKLENKCADLKTIMSELKTQLYAKFGSRINLESEESE</sequence>
<accession>A0A6I9WH01</accession>
<comment type="similarity">
    <text evidence="1 5">Belongs to the prefoldin subunit beta family.</text>
</comment>
<keyword evidence="6" id="KW-0175">Coiled coil</keyword>
<evidence type="ECO:0000256" key="5">
    <source>
        <dbReference type="PIRNR" id="PIRNR016477"/>
    </source>
</evidence>
<protein>
    <recommendedName>
        <fullName evidence="5">Prefoldin subunit 4</fullName>
    </recommendedName>
</protein>
<dbReference type="GeneID" id="105430203"/>
<evidence type="ECO:0000313" key="7">
    <source>
        <dbReference type="Proteomes" id="UP000504615"/>
    </source>
</evidence>
<dbReference type="SUPFAM" id="SSF46579">
    <property type="entry name" value="Prefoldin"/>
    <property type="match status" value="1"/>
</dbReference>
<reference evidence="8" key="1">
    <citation type="submission" date="2025-08" db="UniProtKB">
        <authorList>
            <consortium name="RefSeq"/>
        </authorList>
    </citation>
    <scope>IDENTIFICATION</scope>
</reference>
<dbReference type="Pfam" id="PF01920">
    <property type="entry name" value="Prefoldin_2"/>
    <property type="match status" value="1"/>
</dbReference>
<keyword evidence="7" id="KW-1185">Reference proteome</keyword>
<dbReference type="InterPro" id="IPR002777">
    <property type="entry name" value="PFD_beta-like"/>
</dbReference>
<dbReference type="KEGG" id="pbar:105430203"/>
<proteinExistence type="inferred from homology"/>
<evidence type="ECO:0000256" key="2">
    <source>
        <dbReference type="ARBA" id="ARBA00011695"/>
    </source>
</evidence>
<dbReference type="PANTHER" id="PTHR21100:SF9">
    <property type="entry name" value="PREFOLDIN SUBUNIT 4"/>
    <property type="match status" value="1"/>
</dbReference>
<evidence type="ECO:0000256" key="3">
    <source>
        <dbReference type="ARBA" id="ARBA00023186"/>
    </source>
</evidence>
<evidence type="ECO:0000256" key="4">
    <source>
        <dbReference type="ARBA" id="ARBA00024667"/>
    </source>
</evidence>
<organism evidence="7 8">
    <name type="scientific">Pogonomyrmex barbatus</name>
    <name type="common">red harvester ant</name>
    <dbReference type="NCBI Taxonomy" id="144034"/>
    <lineage>
        <taxon>Eukaryota</taxon>
        <taxon>Metazoa</taxon>
        <taxon>Ecdysozoa</taxon>
        <taxon>Arthropoda</taxon>
        <taxon>Hexapoda</taxon>
        <taxon>Insecta</taxon>
        <taxon>Pterygota</taxon>
        <taxon>Neoptera</taxon>
        <taxon>Endopterygota</taxon>
        <taxon>Hymenoptera</taxon>
        <taxon>Apocrita</taxon>
        <taxon>Aculeata</taxon>
        <taxon>Formicoidea</taxon>
        <taxon>Formicidae</taxon>
        <taxon>Myrmicinae</taxon>
        <taxon>Pogonomyrmex</taxon>
    </lineage>
</organism>
<feature type="coiled-coil region" evidence="6">
    <location>
        <begin position="23"/>
        <end position="121"/>
    </location>
</feature>
<comment type="function">
    <text evidence="4 5">Binds specifically to cytosolic chaperonin (c-CPN) and transfers target proteins to it. Binds to nascent polypeptide chain and promotes folding in an environment in which there are many competing pathways for nonnative proteins.</text>
</comment>
<dbReference type="InterPro" id="IPR016661">
    <property type="entry name" value="PFDN4"/>
</dbReference>
<dbReference type="PIRSF" id="PIRSF016477">
    <property type="entry name" value="Prefoldin_subunit_4"/>
    <property type="match status" value="1"/>
</dbReference>
<dbReference type="CDD" id="cd23165">
    <property type="entry name" value="Prefoldin_4"/>
    <property type="match status" value="1"/>
</dbReference>
<evidence type="ECO:0000313" key="8">
    <source>
        <dbReference type="RefSeq" id="XP_011641937.1"/>
    </source>
</evidence>
<dbReference type="OrthoDB" id="10250441at2759"/>
<comment type="subunit">
    <text evidence="2 5">Heterohexamer of two PFD-alpha type and four PFD-beta type subunits.</text>
</comment>
<evidence type="ECO:0000256" key="1">
    <source>
        <dbReference type="ARBA" id="ARBA00008045"/>
    </source>
</evidence>
<dbReference type="FunFam" id="1.10.287.370:FF:000005">
    <property type="entry name" value="Prefoldin subunit 4"/>
    <property type="match status" value="1"/>
</dbReference>
<dbReference type="Gene3D" id="1.10.287.370">
    <property type="match status" value="1"/>
</dbReference>
<dbReference type="InterPro" id="IPR009053">
    <property type="entry name" value="Prefoldin"/>
</dbReference>
<gene>
    <name evidence="8" type="primary">LOC105430203</name>
</gene>